<organism evidence="3 4">
    <name type="scientific">Amycolatopsis tucumanensis</name>
    <dbReference type="NCBI Taxonomy" id="401106"/>
    <lineage>
        <taxon>Bacteria</taxon>
        <taxon>Bacillati</taxon>
        <taxon>Actinomycetota</taxon>
        <taxon>Actinomycetes</taxon>
        <taxon>Pseudonocardiales</taxon>
        <taxon>Pseudonocardiaceae</taxon>
        <taxon>Amycolatopsis</taxon>
    </lineage>
</organism>
<dbReference type="EMBL" id="BAABCM010000012">
    <property type="protein sequence ID" value="GAA3839966.1"/>
    <property type="molecule type" value="Genomic_DNA"/>
</dbReference>
<proteinExistence type="predicted"/>
<evidence type="ECO:0008006" key="5">
    <source>
        <dbReference type="Google" id="ProtNLM"/>
    </source>
</evidence>
<evidence type="ECO:0000256" key="2">
    <source>
        <dbReference type="SAM" id="Phobius"/>
    </source>
</evidence>
<name>A0ABP7JAX0_9PSEU</name>
<keyword evidence="2" id="KW-0812">Transmembrane</keyword>
<sequence>MKAPDRSPRRDALVMKTISDDTVEIPREKPVFVDPSGRRRRIVRRVSIAACALVSGYAVLLVASLLGAPIPASVLLPAPDAPAASPTTPPQGGPSVADDTTTPRGTDRASKAPESSSTAPPPQAPAVTTTATPQPPVFSEQPRNPRARPDPPGRGQDGQPEPGR</sequence>
<comment type="caution">
    <text evidence="3">The sequence shown here is derived from an EMBL/GenBank/DDBJ whole genome shotgun (WGS) entry which is preliminary data.</text>
</comment>
<feature type="compositionally biased region" description="Low complexity" evidence="1">
    <location>
        <begin position="73"/>
        <end position="86"/>
    </location>
</feature>
<evidence type="ECO:0000256" key="1">
    <source>
        <dbReference type="SAM" id="MobiDB-lite"/>
    </source>
</evidence>
<dbReference type="RefSeq" id="WP_237337140.1">
    <property type="nucleotide sequence ID" value="NZ_JAKGSD010000017.1"/>
</dbReference>
<reference evidence="4" key="1">
    <citation type="journal article" date="2019" name="Int. J. Syst. Evol. Microbiol.">
        <title>The Global Catalogue of Microorganisms (GCM) 10K type strain sequencing project: providing services to taxonomists for standard genome sequencing and annotation.</title>
        <authorList>
            <consortium name="The Broad Institute Genomics Platform"/>
            <consortium name="The Broad Institute Genome Sequencing Center for Infectious Disease"/>
            <person name="Wu L."/>
            <person name="Ma J."/>
        </authorList>
    </citation>
    <scope>NUCLEOTIDE SEQUENCE [LARGE SCALE GENOMIC DNA]</scope>
    <source>
        <strain evidence="4">JCM 17017</strain>
    </source>
</reference>
<dbReference type="Proteomes" id="UP001501624">
    <property type="component" value="Unassembled WGS sequence"/>
</dbReference>
<gene>
    <name evidence="3" type="ORF">GCM10022380_67730</name>
</gene>
<feature type="transmembrane region" description="Helical" evidence="2">
    <location>
        <begin position="46"/>
        <end position="68"/>
    </location>
</feature>
<feature type="compositionally biased region" description="Low complexity" evidence="1">
    <location>
        <begin position="153"/>
        <end position="164"/>
    </location>
</feature>
<evidence type="ECO:0000313" key="3">
    <source>
        <dbReference type="EMBL" id="GAA3839966.1"/>
    </source>
</evidence>
<evidence type="ECO:0000313" key="4">
    <source>
        <dbReference type="Proteomes" id="UP001501624"/>
    </source>
</evidence>
<protein>
    <recommendedName>
        <fullName evidence="5">Serine/threonine protein kinase</fullName>
    </recommendedName>
</protein>
<keyword evidence="2" id="KW-1133">Transmembrane helix</keyword>
<keyword evidence="4" id="KW-1185">Reference proteome</keyword>
<keyword evidence="2" id="KW-0472">Membrane</keyword>
<accession>A0ABP7JAX0</accession>
<feature type="region of interest" description="Disordered" evidence="1">
    <location>
        <begin position="73"/>
        <end position="164"/>
    </location>
</feature>